<dbReference type="InterPro" id="IPR045095">
    <property type="entry name" value="ACDP"/>
</dbReference>
<proteinExistence type="predicted"/>
<accession>A0A7N2MHU5</accession>
<evidence type="ECO:0000256" key="1">
    <source>
        <dbReference type="SAM" id="Phobius"/>
    </source>
</evidence>
<reference evidence="2 3" key="1">
    <citation type="journal article" date="2016" name="G3 (Bethesda)">
        <title>First Draft Assembly and Annotation of the Genome of a California Endemic Oak Quercus lobata Nee (Fagaceae).</title>
        <authorList>
            <person name="Sork V.L."/>
            <person name="Fitz-Gibbon S.T."/>
            <person name="Puiu D."/>
            <person name="Crepeau M."/>
            <person name="Gugger P.F."/>
            <person name="Sherman R."/>
            <person name="Stevens K."/>
            <person name="Langley C.H."/>
            <person name="Pellegrini M."/>
            <person name="Salzberg S.L."/>
        </authorList>
    </citation>
    <scope>NUCLEOTIDE SEQUENCE [LARGE SCALE GENOMIC DNA]</scope>
    <source>
        <strain evidence="2 3">cv. SW786</strain>
    </source>
</reference>
<organism evidence="2 3">
    <name type="scientific">Quercus lobata</name>
    <name type="common">Valley oak</name>
    <dbReference type="NCBI Taxonomy" id="97700"/>
    <lineage>
        <taxon>Eukaryota</taxon>
        <taxon>Viridiplantae</taxon>
        <taxon>Streptophyta</taxon>
        <taxon>Embryophyta</taxon>
        <taxon>Tracheophyta</taxon>
        <taxon>Spermatophyta</taxon>
        <taxon>Magnoliopsida</taxon>
        <taxon>eudicotyledons</taxon>
        <taxon>Gunneridae</taxon>
        <taxon>Pentapetalae</taxon>
        <taxon>rosids</taxon>
        <taxon>fabids</taxon>
        <taxon>Fagales</taxon>
        <taxon>Fagaceae</taxon>
        <taxon>Quercus</taxon>
    </lineage>
</organism>
<dbReference type="InterPro" id="IPR046342">
    <property type="entry name" value="CBS_dom_sf"/>
</dbReference>
<protein>
    <recommendedName>
        <fullName evidence="4">CBS domain-containing protein</fullName>
    </recommendedName>
</protein>
<evidence type="ECO:0008006" key="4">
    <source>
        <dbReference type="Google" id="ProtNLM"/>
    </source>
</evidence>
<evidence type="ECO:0000313" key="3">
    <source>
        <dbReference type="Proteomes" id="UP000594261"/>
    </source>
</evidence>
<dbReference type="PANTHER" id="PTHR12064:SF72">
    <property type="entry name" value="CBS DOMAIN PROTEIN"/>
    <property type="match status" value="1"/>
</dbReference>
<dbReference type="AlphaFoldDB" id="A0A7N2MHU5"/>
<keyword evidence="1" id="KW-0812">Transmembrane</keyword>
<dbReference type="PANTHER" id="PTHR12064">
    <property type="entry name" value="METAL TRANSPORTER CNNM"/>
    <property type="match status" value="1"/>
</dbReference>
<keyword evidence="3" id="KW-1185">Reference proteome</keyword>
<dbReference type="GO" id="GO:0010960">
    <property type="term" value="P:magnesium ion homeostasis"/>
    <property type="evidence" value="ECO:0007669"/>
    <property type="project" value="InterPro"/>
</dbReference>
<keyword evidence="1" id="KW-1133">Transmembrane helix</keyword>
<dbReference type="Gramene" id="QL09p012510:mrna">
    <property type="protein sequence ID" value="QL09p012510:mrna"/>
    <property type="gene ID" value="QL09p012510"/>
</dbReference>
<dbReference type="GO" id="GO:0005737">
    <property type="term" value="C:cytoplasm"/>
    <property type="evidence" value="ECO:0007669"/>
    <property type="project" value="TreeGrafter"/>
</dbReference>
<dbReference type="Gene3D" id="3.10.580.10">
    <property type="entry name" value="CBS-domain"/>
    <property type="match status" value="1"/>
</dbReference>
<evidence type="ECO:0000313" key="2">
    <source>
        <dbReference type="EnsemblPlants" id="QL09p012510:mrna"/>
    </source>
</evidence>
<reference evidence="2" key="2">
    <citation type="submission" date="2021-01" db="UniProtKB">
        <authorList>
            <consortium name="EnsemblPlants"/>
        </authorList>
    </citation>
    <scope>IDENTIFICATION</scope>
</reference>
<dbReference type="InParanoid" id="A0A7N2MHU5"/>
<sequence length="272" mass="30892">MATTCERIDKASNALTFGELVDHLNSDKVCPLKVKTLIFCHPEDEMPIKYMAIRSIPREYDNWPLHDVLNLFQKGHGHMAVIKSNKDAKTPENSSISNPSMLTINTHTRSMPADHRVDTDYFSARTANVIKQDENLASQDKRREQGDGNVLHENVESHPGNSDEEVVGIITMKDVMEELLQLWRGLKPTLAEGSMVVQTTGALSVFQVGQKCRFFQWRDDEICEHGKMLIPQQRQRIIKLKAELANCKKREKFLVVVVALLVVIFAVLCLLR</sequence>
<keyword evidence="1" id="KW-0472">Membrane</keyword>
<name>A0A7N2MHU5_QUELO</name>
<feature type="transmembrane region" description="Helical" evidence="1">
    <location>
        <begin position="253"/>
        <end position="271"/>
    </location>
</feature>
<dbReference type="EnsemblPlants" id="QL09p012510:mrna">
    <property type="protein sequence ID" value="QL09p012510:mrna"/>
    <property type="gene ID" value="QL09p012510"/>
</dbReference>
<dbReference type="EMBL" id="LRBV02000009">
    <property type="status" value="NOT_ANNOTATED_CDS"/>
    <property type="molecule type" value="Genomic_DNA"/>
</dbReference>
<dbReference type="Proteomes" id="UP000594261">
    <property type="component" value="Chromosome 9"/>
</dbReference>
<dbReference type="GO" id="GO:0030026">
    <property type="term" value="P:intracellular manganese ion homeostasis"/>
    <property type="evidence" value="ECO:0007669"/>
    <property type="project" value="TreeGrafter"/>
</dbReference>